<dbReference type="Proteomes" id="UP000540685">
    <property type="component" value="Unassembled WGS sequence"/>
</dbReference>
<accession>A0A7W9IBZ4</accession>
<evidence type="ECO:0000313" key="6">
    <source>
        <dbReference type="Proteomes" id="UP000540685"/>
    </source>
</evidence>
<dbReference type="Gene3D" id="2.30.22.10">
    <property type="entry name" value="Head domain of nucleotide exchange factor GrpE"/>
    <property type="match status" value="1"/>
</dbReference>
<feature type="region of interest" description="Disordered" evidence="2">
    <location>
        <begin position="24"/>
        <end position="50"/>
    </location>
</feature>
<dbReference type="RefSeq" id="WP_221207884.1">
    <property type="nucleotide sequence ID" value="NZ_JACHMP010000001.1"/>
</dbReference>
<keyword evidence="6" id="KW-1185">Reference proteome</keyword>
<feature type="compositionally biased region" description="Low complexity" evidence="2">
    <location>
        <begin position="96"/>
        <end position="128"/>
    </location>
</feature>
<evidence type="ECO:0008006" key="7">
    <source>
        <dbReference type="Google" id="ProtNLM"/>
    </source>
</evidence>
<dbReference type="EMBL" id="JACHMP010000001">
    <property type="protein sequence ID" value="MBB5817907.1"/>
    <property type="molecule type" value="Genomic_DNA"/>
</dbReference>
<proteinExistence type="predicted"/>
<feature type="region of interest" description="Disordered" evidence="2">
    <location>
        <begin position="93"/>
        <end position="247"/>
    </location>
</feature>
<dbReference type="PRINTS" id="PR00773">
    <property type="entry name" value="GRPEPROTEIN"/>
</dbReference>
<feature type="signal peptide" evidence="4">
    <location>
        <begin position="1"/>
        <end position="19"/>
    </location>
</feature>
<reference evidence="5 6" key="1">
    <citation type="submission" date="2020-08" db="EMBL/GenBank/DDBJ databases">
        <title>Sequencing the genomes of 1000 actinobacteria strains.</title>
        <authorList>
            <person name="Klenk H.-P."/>
        </authorList>
    </citation>
    <scope>NUCLEOTIDE SEQUENCE [LARGE SCALE GENOMIC DNA]</scope>
    <source>
        <strain evidence="5 6">DSM 46887</strain>
    </source>
</reference>
<evidence type="ECO:0000256" key="1">
    <source>
        <dbReference type="ARBA" id="ARBA00023186"/>
    </source>
</evidence>
<protein>
    <recommendedName>
        <fullName evidence="7">Nucleotide exchange factor GrpE</fullName>
    </recommendedName>
</protein>
<dbReference type="InterPro" id="IPR000740">
    <property type="entry name" value="GrpE"/>
</dbReference>
<dbReference type="GO" id="GO:0051087">
    <property type="term" value="F:protein-folding chaperone binding"/>
    <property type="evidence" value="ECO:0007669"/>
    <property type="project" value="InterPro"/>
</dbReference>
<name>A0A7W9IBZ4_9ACTN</name>
<keyword evidence="1" id="KW-0143">Chaperone</keyword>
<dbReference type="GO" id="GO:0000774">
    <property type="term" value="F:adenyl-nucleotide exchange factor activity"/>
    <property type="evidence" value="ECO:0007669"/>
    <property type="project" value="InterPro"/>
</dbReference>
<organism evidence="5 6">
    <name type="scientific">Streptosporangium becharense</name>
    <dbReference type="NCBI Taxonomy" id="1816182"/>
    <lineage>
        <taxon>Bacteria</taxon>
        <taxon>Bacillati</taxon>
        <taxon>Actinomycetota</taxon>
        <taxon>Actinomycetes</taxon>
        <taxon>Streptosporangiales</taxon>
        <taxon>Streptosporangiaceae</taxon>
        <taxon>Streptosporangium</taxon>
    </lineage>
</organism>
<keyword evidence="3" id="KW-1133">Transmembrane helix</keyword>
<dbReference type="GO" id="GO:0006457">
    <property type="term" value="P:protein folding"/>
    <property type="evidence" value="ECO:0007669"/>
    <property type="project" value="InterPro"/>
</dbReference>
<feature type="chain" id="PRO_5039166925" description="Nucleotide exchange factor GrpE" evidence="4">
    <location>
        <begin position="20"/>
        <end position="376"/>
    </location>
</feature>
<evidence type="ECO:0000313" key="5">
    <source>
        <dbReference type="EMBL" id="MBB5817907.1"/>
    </source>
</evidence>
<dbReference type="InterPro" id="IPR009012">
    <property type="entry name" value="GrpE_head"/>
</dbReference>
<evidence type="ECO:0000256" key="2">
    <source>
        <dbReference type="SAM" id="MobiDB-lite"/>
    </source>
</evidence>
<feature type="compositionally biased region" description="Pro residues" evidence="2">
    <location>
        <begin position="129"/>
        <end position="142"/>
    </location>
</feature>
<dbReference type="AlphaFoldDB" id="A0A7W9IBZ4"/>
<comment type="caution">
    <text evidence="5">The sequence shown here is derived from an EMBL/GenBank/DDBJ whole genome shotgun (WGS) entry which is preliminary data.</text>
</comment>
<dbReference type="Pfam" id="PF01025">
    <property type="entry name" value="GrpE"/>
    <property type="match status" value="1"/>
</dbReference>
<evidence type="ECO:0000256" key="4">
    <source>
        <dbReference type="SAM" id="SignalP"/>
    </source>
</evidence>
<feature type="transmembrane region" description="Helical" evidence="3">
    <location>
        <begin position="65"/>
        <end position="84"/>
    </location>
</feature>
<evidence type="ECO:0000256" key="3">
    <source>
        <dbReference type="SAM" id="Phobius"/>
    </source>
</evidence>
<dbReference type="SUPFAM" id="SSF51064">
    <property type="entry name" value="Head domain of nucleotide exchange factor GrpE"/>
    <property type="match status" value="1"/>
</dbReference>
<keyword evidence="3" id="KW-0472">Membrane</keyword>
<keyword evidence="3" id="KW-0812">Transmembrane</keyword>
<sequence length="376" mass="37996">MRHRRVLLSLLLIAPPVLAAGGVAAADSRGKGPGGPPAPLRPSGGPLRPAEEDAGLLGGFAPLPLMLLLAAGGLVLIAAAFYVWHRNRTPAPGTWQPGAAQPGAVPPGAVQAQGGAVPPAAPGTWPAAPAVPPDAVTPPNPAMPAEHAATGTPDAEHRPPPAVTEPAVAEPGTSQAPAGVPAETTPEPASASGPTPSGDPGMPFPQVEEVEGTPQGTHGPGADTPPETAEDDRRGPAAPGGGDPLAQALAGITESGISPALAQQVERLFADGHPGREALVAACIAYRDQIAERHPQLAATLLEGLDRAGVRELVADGQRFDPRAHEAFGVEPTDRPELHDVVAETVKRGYADGERIIRVPQVAVYRHDPSGAGPTP</sequence>
<keyword evidence="4" id="KW-0732">Signal</keyword>
<gene>
    <name evidence="5" type="ORF">F4562_000969</name>
</gene>
<dbReference type="GO" id="GO:0042803">
    <property type="term" value="F:protein homodimerization activity"/>
    <property type="evidence" value="ECO:0007669"/>
    <property type="project" value="InterPro"/>
</dbReference>